<feature type="domain" description="VWFA" evidence="1">
    <location>
        <begin position="3"/>
        <end position="142"/>
    </location>
</feature>
<dbReference type="SMART" id="SM00327">
    <property type="entry name" value="VWA"/>
    <property type="match status" value="1"/>
</dbReference>
<reference evidence="2" key="1">
    <citation type="submission" date="2020-02" db="EMBL/GenBank/DDBJ databases">
        <authorList>
            <person name="Meier V. D."/>
        </authorList>
    </citation>
    <scope>NUCLEOTIDE SEQUENCE</scope>
    <source>
        <strain evidence="2">AVDCRST_MAG93</strain>
    </source>
</reference>
<sequence length="196" mass="21451">RGTVYLLLDHSTSMSDKGKMEGLVRGSLRLFVEARKREYTVGAIGFADRAHLLLRPSCDVEHFGSRLATLEPIGRTAMAQALHLATRQLRRRRGDKIILLVTDGMPDSREAALDAARLARTQGVTIIAIGIGRADEVFLAALTPKPELASKVELKQPYLSITRANSNNILPCLPLLLPHALPKADRTLSTPNSILE</sequence>
<protein>
    <recommendedName>
        <fullName evidence="1">VWFA domain-containing protein</fullName>
    </recommendedName>
</protein>
<feature type="non-terminal residue" evidence="2">
    <location>
        <position position="1"/>
    </location>
</feature>
<dbReference type="Pfam" id="PF00092">
    <property type="entry name" value="VWA"/>
    <property type="match status" value="1"/>
</dbReference>
<dbReference type="EMBL" id="CADCTR010001453">
    <property type="protein sequence ID" value="CAA9296847.1"/>
    <property type="molecule type" value="Genomic_DNA"/>
</dbReference>
<dbReference type="Gene3D" id="3.40.50.410">
    <property type="entry name" value="von Willebrand factor, type A domain"/>
    <property type="match status" value="1"/>
</dbReference>
<name>A0A6J4K5W6_9CHLR</name>
<dbReference type="CDD" id="cd00198">
    <property type="entry name" value="vWFA"/>
    <property type="match status" value="1"/>
</dbReference>
<accession>A0A6J4K5W6</accession>
<evidence type="ECO:0000259" key="1">
    <source>
        <dbReference type="PROSITE" id="PS50234"/>
    </source>
</evidence>
<organism evidence="2">
    <name type="scientific">uncultured Chloroflexia bacterium</name>
    <dbReference type="NCBI Taxonomy" id="1672391"/>
    <lineage>
        <taxon>Bacteria</taxon>
        <taxon>Bacillati</taxon>
        <taxon>Chloroflexota</taxon>
        <taxon>Chloroflexia</taxon>
        <taxon>environmental samples</taxon>
    </lineage>
</organism>
<dbReference type="InterPro" id="IPR002035">
    <property type="entry name" value="VWF_A"/>
</dbReference>
<evidence type="ECO:0000313" key="2">
    <source>
        <dbReference type="EMBL" id="CAA9296847.1"/>
    </source>
</evidence>
<gene>
    <name evidence="2" type="ORF">AVDCRST_MAG93-4318</name>
</gene>
<dbReference type="PROSITE" id="PS50234">
    <property type="entry name" value="VWFA"/>
    <property type="match status" value="1"/>
</dbReference>
<dbReference type="AlphaFoldDB" id="A0A6J4K5W6"/>
<dbReference type="SUPFAM" id="SSF53300">
    <property type="entry name" value="vWA-like"/>
    <property type="match status" value="1"/>
</dbReference>
<proteinExistence type="predicted"/>
<dbReference type="InterPro" id="IPR036465">
    <property type="entry name" value="vWFA_dom_sf"/>
</dbReference>